<evidence type="ECO:0000256" key="5">
    <source>
        <dbReference type="ARBA" id="ARBA00022857"/>
    </source>
</evidence>
<keyword evidence="2" id="KW-0963">Cytoplasm</keyword>
<feature type="binding site" evidence="11">
    <location>
        <position position="181"/>
    </location>
    <ligand>
        <name>glycerol</name>
        <dbReference type="ChEBI" id="CHEBI:17754"/>
    </ligand>
</feature>
<dbReference type="GO" id="GO:0008888">
    <property type="term" value="F:glycerol dehydrogenase (NAD+) activity"/>
    <property type="evidence" value="ECO:0007669"/>
    <property type="project" value="UniProtKB-EC"/>
</dbReference>
<evidence type="ECO:0000256" key="13">
    <source>
        <dbReference type="PIRSR" id="PIRSR000112-3"/>
    </source>
</evidence>
<evidence type="ECO:0000256" key="6">
    <source>
        <dbReference type="ARBA" id="ARBA00023002"/>
    </source>
</evidence>
<feature type="binding site" evidence="13">
    <location>
        <position position="141"/>
    </location>
    <ligand>
        <name>NAD(+)</name>
        <dbReference type="ChEBI" id="CHEBI:57540"/>
    </ligand>
</feature>
<dbReference type="PANTHER" id="PTHR43616:SF5">
    <property type="entry name" value="GLYCEROL DEHYDROGENASE 1"/>
    <property type="match status" value="1"/>
</dbReference>
<evidence type="ECO:0000256" key="1">
    <source>
        <dbReference type="ARBA" id="ARBA00007358"/>
    </source>
</evidence>
<dbReference type="PIRSF" id="PIRSF000112">
    <property type="entry name" value="Glycerol_dehydrogenase"/>
    <property type="match status" value="1"/>
</dbReference>
<keyword evidence="11" id="KW-0862">Zinc</keyword>
<reference evidence="14 15" key="1">
    <citation type="submission" date="2020-08" db="EMBL/GenBank/DDBJ databases">
        <title>Sequencing the genomes of 1000 actinobacteria strains.</title>
        <authorList>
            <person name="Klenk H.-P."/>
        </authorList>
    </citation>
    <scope>NUCLEOTIDE SEQUENCE [LARGE SCALE GENOMIC DNA]</scope>
    <source>
        <strain evidence="14 15">DSM 45298</strain>
    </source>
</reference>
<dbReference type="EMBL" id="JACIFP010000001">
    <property type="protein sequence ID" value="MBB4134053.1"/>
    <property type="molecule type" value="Genomic_DNA"/>
</dbReference>
<keyword evidence="4 11" id="KW-0479">Metal-binding</keyword>
<dbReference type="InterPro" id="IPR018211">
    <property type="entry name" value="ADH_Fe_CS"/>
</dbReference>
<keyword evidence="10" id="KW-1208">Phospholipid metabolism</keyword>
<evidence type="ECO:0000313" key="15">
    <source>
        <dbReference type="Proteomes" id="UP000551501"/>
    </source>
</evidence>
<dbReference type="SUPFAM" id="SSF56796">
    <property type="entry name" value="Dehydroquinate synthase-like"/>
    <property type="match status" value="1"/>
</dbReference>
<evidence type="ECO:0000256" key="11">
    <source>
        <dbReference type="PIRSR" id="PIRSR000112-1"/>
    </source>
</evidence>
<feature type="binding site" evidence="11">
    <location>
        <position position="264"/>
    </location>
    <ligand>
        <name>glycerol</name>
        <dbReference type="ChEBI" id="CHEBI:17754"/>
    </ligand>
</feature>
<feature type="binding site" evidence="12">
    <location>
        <position position="131"/>
    </location>
    <ligand>
        <name>glycerol</name>
        <dbReference type="ChEBI" id="CHEBI:17754"/>
    </ligand>
</feature>
<dbReference type="InterPro" id="IPR032837">
    <property type="entry name" value="G1PDH"/>
</dbReference>
<dbReference type="GO" id="GO:0008654">
    <property type="term" value="P:phospholipid biosynthetic process"/>
    <property type="evidence" value="ECO:0007669"/>
    <property type="project" value="UniProtKB-KW"/>
</dbReference>
<evidence type="ECO:0000256" key="2">
    <source>
        <dbReference type="ARBA" id="ARBA00022490"/>
    </source>
</evidence>
<sequence>MSTAQAPATAAIRTFAAPRRYLQGAGALDTVGAETARHGRTPTVYVDAGVSDLISPRLHDSLISADVRPTLIDLAASTVTRDRIVGAYRRAPADTDVVVGVGGGATIDVAKGVADLVGAPFVSVPTIASNDGPTAAIYAMYDETGTLSELGRMADNPASVVVDTALIASAPTKFLIAGIGDALSKRFEAHACGRGTGLTTQGTRPLAIGEIVASGCADTILRYGEDAVSQAARGIPGQAFEAVIEAVVLQSGIGYENGGLSIAHCMTRGLQTGRGSSSYLHGFHVAYGLLVQLALEGYDDDLRARIRSFLVAVGLPVRLGDLGMADPTDAELTGLAAAAAAAPHTANTWVVADTDSIRAAIAVVEREGAHADV</sequence>
<dbReference type="Gene3D" id="3.40.50.1970">
    <property type="match status" value="1"/>
</dbReference>
<evidence type="ECO:0000256" key="9">
    <source>
        <dbReference type="ARBA" id="ARBA00023209"/>
    </source>
</evidence>
<organism evidence="14 15">
    <name type="scientific">Gordonia humi</name>
    <dbReference type="NCBI Taxonomy" id="686429"/>
    <lineage>
        <taxon>Bacteria</taxon>
        <taxon>Bacillati</taxon>
        <taxon>Actinomycetota</taxon>
        <taxon>Actinomycetes</taxon>
        <taxon>Mycobacteriales</taxon>
        <taxon>Gordoniaceae</taxon>
        <taxon>Gordonia</taxon>
    </lineage>
</organism>
<feature type="binding site" evidence="13">
    <location>
        <begin position="104"/>
        <end position="108"/>
    </location>
    <ligand>
        <name>NAD(+)</name>
        <dbReference type="ChEBI" id="CHEBI:57540"/>
    </ligand>
</feature>
<keyword evidence="6 14" id="KW-0560">Oxidoreductase</keyword>
<comment type="cofactor">
    <cofactor evidence="11">
        <name>Zn(2+)</name>
        <dbReference type="ChEBI" id="CHEBI:29105"/>
    </cofactor>
    <text evidence="11">Binds 1 zinc ion per subunit.</text>
</comment>
<dbReference type="InterPro" id="IPR016205">
    <property type="entry name" value="Glycerol_DH"/>
</dbReference>
<feature type="binding site" evidence="13">
    <location>
        <begin position="126"/>
        <end position="129"/>
    </location>
    <ligand>
        <name>NAD(+)</name>
        <dbReference type="ChEBI" id="CHEBI:57540"/>
    </ligand>
</feature>
<evidence type="ECO:0000256" key="4">
    <source>
        <dbReference type="ARBA" id="ARBA00022723"/>
    </source>
</evidence>
<dbReference type="AlphaFoldDB" id="A0A840EUR6"/>
<dbReference type="Proteomes" id="UP000551501">
    <property type="component" value="Unassembled WGS sequence"/>
</dbReference>
<dbReference type="PANTHER" id="PTHR43616">
    <property type="entry name" value="GLYCEROL DEHYDROGENASE"/>
    <property type="match status" value="1"/>
</dbReference>
<keyword evidence="5" id="KW-0521">NADP</keyword>
<evidence type="ECO:0000256" key="12">
    <source>
        <dbReference type="PIRSR" id="PIRSR000112-2"/>
    </source>
</evidence>
<feature type="binding site" evidence="13">
    <location>
        <position position="47"/>
    </location>
    <ligand>
        <name>NAD(+)</name>
        <dbReference type="ChEBI" id="CHEBI:57540"/>
    </ligand>
</feature>
<dbReference type="GO" id="GO:0046872">
    <property type="term" value="F:metal ion binding"/>
    <property type="evidence" value="ECO:0007669"/>
    <property type="project" value="UniProtKB-KW"/>
</dbReference>
<proteinExistence type="inferred from homology"/>
<feature type="binding site" evidence="11">
    <location>
        <position position="281"/>
    </location>
    <ligand>
        <name>glycerol</name>
        <dbReference type="ChEBI" id="CHEBI:17754"/>
    </ligand>
</feature>
<gene>
    <name evidence="14" type="ORF">BKA16_000605</name>
</gene>
<dbReference type="Pfam" id="PF13685">
    <property type="entry name" value="Fe-ADH_2"/>
    <property type="match status" value="1"/>
</dbReference>
<keyword evidence="7 13" id="KW-0520">NAD</keyword>
<keyword evidence="3" id="KW-0444">Lipid biosynthesis</keyword>
<dbReference type="PROSITE" id="PS00913">
    <property type="entry name" value="ADH_IRON_1"/>
    <property type="match status" value="1"/>
</dbReference>
<comment type="caution">
    <text evidence="14">The sequence shown here is derived from an EMBL/GenBank/DDBJ whole genome shotgun (WGS) entry which is preliminary data.</text>
</comment>
<accession>A0A840EUR6</accession>
<evidence type="ECO:0000256" key="8">
    <source>
        <dbReference type="ARBA" id="ARBA00023098"/>
    </source>
</evidence>
<protein>
    <submittedName>
        <fullName evidence="14">Glycerol dehydrogenase</fullName>
        <ecNumber evidence="14">1.1.1.6</ecNumber>
    </submittedName>
</protein>
<dbReference type="RefSeq" id="WP_343067257.1">
    <property type="nucleotide sequence ID" value="NZ_BAABHL010000048.1"/>
</dbReference>
<keyword evidence="15" id="KW-1185">Reference proteome</keyword>
<name>A0A840EUR6_9ACTN</name>
<keyword evidence="9" id="KW-0594">Phospholipid biosynthesis</keyword>
<comment type="similarity">
    <text evidence="1">Belongs to the iron-containing alcohol dehydrogenase family.</text>
</comment>
<keyword evidence="8" id="KW-0443">Lipid metabolism</keyword>
<evidence type="ECO:0000256" key="10">
    <source>
        <dbReference type="ARBA" id="ARBA00023264"/>
    </source>
</evidence>
<dbReference type="EC" id="1.1.1.6" evidence="14"/>
<evidence type="ECO:0000256" key="3">
    <source>
        <dbReference type="ARBA" id="ARBA00022516"/>
    </source>
</evidence>
<dbReference type="Gene3D" id="1.20.1090.10">
    <property type="entry name" value="Dehydroquinate synthase-like - alpha domain"/>
    <property type="match status" value="1"/>
</dbReference>
<evidence type="ECO:0000256" key="7">
    <source>
        <dbReference type="ARBA" id="ARBA00023027"/>
    </source>
</evidence>
<evidence type="ECO:0000313" key="14">
    <source>
        <dbReference type="EMBL" id="MBB4134053.1"/>
    </source>
</evidence>